<reference evidence="2" key="1">
    <citation type="submission" date="2022-05" db="EMBL/GenBank/DDBJ databases">
        <authorList>
            <person name="Pankratov T."/>
        </authorList>
    </citation>
    <scope>NUCLEOTIDE SEQUENCE</scope>
    <source>
        <strain evidence="2">BP6-180914</strain>
    </source>
</reference>
<dbReference type="Proteomes" id="UP001165667">
    <property type="component" value="Unassembled WGS sequence"/>
</dbReference>
<protein>
    <submittedName>
        <fullName evidence="2">Uncharacterized protein</fullName>
    </submittedName>
</protein>
<dbReference type="AlphaFoldDB" id="A0AA42CMA5"/>
<evidence type="ECO:0000256" key="1">
    <source>
        <dbReference type="SAM" id="MobiDB-lite"/>
    </source>
</evidence>
<comment type="caution">
    <text evidence="2">The sequence shown here is derived from an EMBL/GenBank/DDBJ whole genome shotgun (WGS) entry which is preliminary data.</text>
</comment>
<sequence>MSAALGSALEHYPQSSARRPRAKFSTTEPDATKVGLGDVLGKVAGRNTDVVDQNVDAPEVLEGCCCGGANRVDLRHVEPDGRHSRAEPLDHFDKVLRARRTADAKDHIGTGARAGPTDAAVRARHKRDLAARPKSGAPPVMDFMVSIPSC</sequence>
<organism evidence="2 3">
    <name type="scientific">Lichenifustis flavocetrariae</name>
    <dbReference type="NCBI Taxonomy" id="2949735"/>
    <lineage>
        <taxon>Bacteria</taxon>
        <taxon>Pseudomonadati</taxon>
        <taxon>Pseudomonadota</taxon>
        <taxon>Alphaproteobacteria</taxon>
        <taxon>Hyphomicrobiales</taxon>
        <taxon>Lichenihabitantaceae</taxon>
        <taxon>Lichenifustis</taxon>
    </lineage>
</organism>
<dbReference type="EMBL" id="JAMOIM010000004">
    <property type="protein sequence ID" value="MCW6508192.1"/>
    <property type="molecule type" value="Genomic_DNA"/>
</dbReference>
<accession>A0AA42CMA5</accession>
<name>A0AA42CMA5_9HYPH</name>
<keyword evidence="3" id="KW-1185">Reference proteome</keyword>
<evidence type="ECO:0000313" key="2">
    <source>
        <dbReference type="EMBL" id="MCW6508192.1"/>
    </source>
</evidence>
<proteinExistence type="predicted"/>
<feature type="region of interest" description="Disordered" evidence="1">
    <location>
        <begin position="1"/>
        <end position="32"/>
    </location>
</feature>
<evidence type="ECO:0000313" key="3">
    <source>
        <dbReference type="Proteomes" id="UP001165667"/>
    </source>
</evidence>
<gene>
    <name evidence="2" type="ORF">M8523_09170</name>
</gene>